<dbReference type="PANTHER" id="PTHR42673:SF4">
    <property type="entry name" value="MALEYLACETOACETATE ISOMERASE"/>
    <property type="match status" value="1"/>
</dbReference>
<proteinExistence type="predicted"/>
<reference key="1">
    <citation type="submission" date="2017-08" db="EMBL/GenBank/DDBJ databases">
        <title>A dynamic microbial community with high functional redundancy inhabits the cold, oxic subseafloor aquifer.</title>
        <authorList>
            <person name="Tully B.J."/>
            <person name="Wheat C.G."/>
            <person name="Glazer B.T."/>
            <person name="Huber J.A."/>
        </authorList>
    </citation>
    <scope>NUCLEOTIDE SEQUENCE [LARGE SCALE GENOMIC DNA]</scope>
</reference>
<dbReference type="GO" id="GO:0016034">
    <property type="term" value="F:maleylacetoacetate isomerase activity"/>
    <property type="evidence" value="ECO:0007669"/>
    <property type="project" value="TreeGrafter"/>
</dbReference>
<reference evidence="2" key="2">
    <citation type="journal article" date="2018" name="ISME J.">
        <title>A dynamic microbial community with high functional redundancy inhabits the cold, oxic subseafloor aquifer.</title>
        <authorList>
            <person name="Tully B.J."/>
            <person name="Wheat C.G."/>
            <person name="Glazer B.T."/>
            <person name="Huber J.A."/>
        </authorList>
    </citation>
    <scope>NUCLEOTIDE SEQUENCE</scope>
    <source>
        <strain evidence="2">NORP83</strain>
    </source>
</reference>
<dbReference type="PROSITE" id="PS50404">
    <property type="entry name" value="GST_NTER"/>
    <property type="match status" value="1"/>
</dbReference>
<dbReference type="Gene3D" id="1.20.1050.10">
    <property type="match status" value="1"/>
</dbReference>
<dbReference type="GO" id="GO:0006559">
    <property type="term" value="P:L-phenylalanine catabolic process"/>
    <property type="evidence" value="ECO:0007669"/>
    <property type="project" value="TreeGrafter"/>
</dbReference>
<dbReference type="PANTHER" id="PTHR42673">
    <property type="entry name" value="MALEYLACETOACETATE ISOMERASE"/>
    <property type="match status" value="1"/>
</dbReference>
<dbReference type="CDD" id="cd03194">
    <property type="entry name" value="GST_C_3"/>
    <property type="match status" value="1"/>
</dbReference>
<dbReference type="SUPFAM" id="SSF47616">
    <property type="entry name" value="GST C-terminal domain-like"/>
    <property type="match status" value="1"/>
</dbReference>
<dbReference type="CDD" id="cd03043">
    <property type="entry name" value="GST_N_1"/>
    <property type="match status" value="1"/>
</dbReference>
<sequence length="212" mass="23938">MKLIIGNQNYSTWSLRPWLLLSAFEVEFNDQVVSLRDDGLSERLHHYSQSNKVPVLIDGDLTVWDTLAICEYISESYLDGKGWPLDKNQRALARATTAEMHSGFLNIRNEMPMNVKARRKIDLSDAAKIEIGHMDDIWAMHADGAFLFGDYGIVDCFFTPVASRFKTYGTKLSPKAQAYADRLLAHPAMQKWTEAALLETEILPVDEAGVDI</sequence>
<name>A0A2A4Z455_9PROT</name>
<gene>
    <name evidence="2" type="ORF">COB13_08140</name>
</gene>
<dbReference type="InterPro" id="IPR036249">
    <property type="entry name" value="Thioredoxin-like_sf"/>
</dbReference>
<dbReference type="EMBL" id="NVUS01000008">
    <property type="protein sequence ID" value="PCJ01316.1"/>
    <property type="molecule type" value="Genomic_DNA"/>
</dbReference>
<dbReference type="Pfam" id="PF13409">
    <property type="entry name" value="GST_N_2"/>
    <property type="match status" value="1"/>
</dbReference>
<accession>A0A2A4Z455</accession>
<dbReference type="InterPro" id="IPR036282">
    <property type="entry name" value="Glutathione-S-Trfase_C_sf"/>
</dbReference>
<feature type="domain" description="GST N-terminal" evidence="1">
    <location>
        <begin position="1"/>
        <end position="81"/>
    </location>
</feature>
<dbReference type="GO" id="GO:0004364">
    <property type="term" value="F:glutathione transferase activity"/>
    <property type="evidence" value="ECO:0007669"/>
    <property type="project" value="TreeGrafter"/>
</dbReference>
<evidence type="ECO:0000313" key="2">
    <source>
        <dbReference type="EMBL" id="PCJ01316.1"/>
    </source>
</evidence>
<dbReference type="GO" id="GO:0006749">
    <property type="term" value="P:glutathione metabolic process"/>
    <property type="evidence" value="ECO:0007669"/>
    <property type="project" value="TreeGrafter"/>
</dbReference>
<dbReference type="SUPFAM" id="SSF52833">
    <property type="entry name" value="Thioredoxin-like"/>
    <property type="match status" value="1"/>
</dbReference>
<protein>
    <submittedName>
        <fullName evidence="2">Glutathione S-transferase</fullName>
    </submittedName>
</protein>
<dbReference type="AlphaFoldDB" id="A0A2A4Z455"/>
<comment type="caution">
    <text evidence="2">The sequence shown here is derived from an EMBL/GenBank/DDBJ whole genome shotgun (WGS) entry which is preliminary data.</text>
</comment>
<evidence type="ECO:0000259" key="1">
    <source>
        <dbReference type="PROSITE" id="PS50404"/>
    </source>
</evidence>
<dbReference type="InterPro" id="IPR004045">
    <property type="entry name" value="Glutathione_S-Trfase_N"/>
</dbReference>
<organism evidence="2">
    <name type="scientific">OCS116 cluster bacterium</name>
    <dbReference type="NCBI Taxonomy" id="2030921"/>
    <lineage>
        <taxon>Bacteria</taxon>
        <taxon>Pseudomonadati</taxon>
        <taxon>Pseudomonadota</taxon>
        <taxon>Alphaproteobacteria</taxon>
        <taxon>OCS116 cluster</taxon>
    </lineage>
</organism>
<dbReference type="Gene3D" id="3.40.30.10">
    <property type="entry name" value="Glutaredoxin"/>
    <property type="match status" value="1"/>
</dbReference>
<keyword evidence="2" id="KW-0808">Transferase</keyword>